<evidence type="ECO:0000313" key="3">
    <source>
        <dbReference type="Proteomes" id="UP000006514"/>
    </source>
</evidence>
<dbReference type="EMBL" id="JH687839">
    <property type="protein sequence ID" value="EJD37517.1"/>
    <property type="molecule type" value="Genomic_DNA"/>
</dbReference>
<evidence type="ECO:0000256" key="1">
    <source>
        <dbReference type="SAM" id="Phobius"/>
    </source>
</evidence>
<reference evidence="3" key="1">
    <citation type="journal article" date="2012" name="Science">
        <title>The Paleozoic origin of enzymatic lignin decomposition reconstructed from 31 fungal genomes.</title>
        <authorList>
            <person name="Floudas D."/>
            <person name="Binder M."/>
            <person name="Riley R."/>
            <person name="Barry K."/>
            <person name="Blanchette R.A."/>
            <person name="Henrissat B."/>
            <person name="Martinez A.T."/>
            <person name="Otillar R."/>
            <person name="Spatafora J.W."/>
            <person name="Yadav J.S."/>
            <person name="Aerts A."/>
            <person name="Benoit I."/>
            <person name="Boyd A."/>
            <person name="Carlson A."/>
            <person name="Copeland A."/>
            <person name="Coutinho P.M."/>
            <person name="de Vries R.P."/>
            <person name="Ferreira P."/>
            <person name="Findley K."/>
            <person name="Foster B."/>
            <person name="Gaskell J."/>
            <person name="Glotzer D."/>
            <person name="Gorecki P."/>
            <person name="Heitman J."/>
            <person name="Hesse C."/>
            <person name="Hori C."/>
            <person name="Igarashi K."/>
            <person name="Jurgens J.A."/>
            <person name="Kallen N."/>
            <person name="Kersten P."/>
            <person name="Kohler A."/>
            <person name="Kuees U."/>
            <person name="Kumar T.K.A."/>
            <person name="Kuo A."/>
            <person name="LaButti K."/>
            <person name="Larrondo L.F."/>
            <person name="Lindquist E."/>
            <person name="Ling A."/>
            <person name="Lombard V."/>
            <person name="Lucas S."/>
            <person name="Lundell T."/>
            <person name="Martin R."/>
            <person name="McLaughlin D.J."/>
            <person name="Morgenstern I."/>
            <person name="Morin E."/>
            <person name="Murat C."/>
            <person name="Nagy L.G."/>
            <person name="Nolan M."/>
            <person name="Ohm R.A."/>
            <person name="Patyshakuliyeva A."/>
            <person name="Rokas A."/>
            <person name="Ruiz-Duenas F.J."/>
            <person name="Sabat G."/>
            <person name="Salamov A."/>
            <person name="Samejima M."/>
            <person name="Schmutz J."/>
            <person name="Slot J.C."/>
            <person name="St John F."/>
            <person name="Stenlid J."/>
            <person name="Sun H."/>
            <person name="Sun S."/>
            <person name="Syed K."/>
            <person name="Tsang A."/>
            <person name="Wiebenga A."/>
            <person name="Young D."/>
            <person name="Pisabarro A."/>
            <person name="Eastwood D.C."/>
            <person name="Martin F."/>
            <person name="Cullen D."/>
            <person name="Grigoriev I.V."/>
            <person name="Hibbett D.S."/>
        </authorList>
    </citation>
    <scope>NUCLEOTIDE SEQUENCE [LARGE SCALE GENOMIC DNA]</scope>
    <source>
        <strain evidence="3">TFB10046</strain>
    </source>
</reference>
<feature type="transmembrane region" description="Helical" evidence="1">
    <location>
        <begin position="90"/>
        <end position="111"/>
    </location>
</feature>
<proteinExistence type="predicted"/>
<keyword evidence="3" id="KW-1185">Reference proteome</keyword>
<dbReference type="InParanoid" id="J0DAP8"/>
<accession>J0DAP8</accession>
<keyword evidence="1" id="KW-1133">Transmembrane helix</keyword>
<keyword evidence="1" id="KW-0472">Membrane</keyword>
<evidence type="ECO:0000313" key="2">
    <source>
        <dbReference type="EMBL" id="EJD37517.1"/>
    </source>
</evidence>
<dbReference type="AlphaFoldDB" id="J0DAP8"/>
<feature type="transmembrane region" description="Helical" evidence="1">
    <location>
        <begin position="63"/>
        <end position="84"/>
    </location>
</feature>
<gene>
    <name evidence="2" type="ORF">AURDEDRAFT_173379</name>
</gene>
<dbReference type="KEGG" id="adl:AURDEDRAFT_173379"/>
<sequence length="142" mass="15858">MVDTELVDIKSGSMSSEGVPVRVSSPPPARMRVPPEGDIHISFDMTIPGTRLLRGQLRTVRRILLATLVVTVLNLVSLFLRVLAAVLRGVVAPAIRHWLVRTLIFFAIVFWPSDTIQRVATTPEARRFVEFCRGWQTGAVRL</sequence>
<organism evidence="2 3">
    <name type="scientific">Auricularia subglabra (strain TFB-10046 / SS5)</name>
    <name type="common">White-rot fungus</name>
    <name type="synonym">Auricularia delicata (strain TFB10046)</name>
    <dbReference type="NCBI Taxonomy" id="717982"/>
    <lineage>
        <taxon>Eukaryota</taxon>
        <taxon>Fungi</taxon>
        <taxon>Dikarya</taxon>
        <taxon>Basidiomycota</taxon>
        <taxon>Agaricomycotina</taxon>
        <taxon>Agaricomycetes</taxon>
        <taxon>Auriculariales</taxon>
        <taxon>Auriculariaceae</taxon>
        <taxon>Auricularia</taxon>
    </lineage>
</organism>
<keyword evidence="1" id="KW-0812">Transmembrane</keyword>
<name>J0DAP8_AURST</name>
<protein>
    <submittedName>
        <fullName evidence="2">Uncharacterized protein</fullName>
    </submittedName>
</protein>
<dbReference type="Proteomes" id="UP000006514">
    <property type="component" value="Unassembled WGS sequence"/>
</dbReference>